<organism evidence="2 3">
    <name type="scientific">Candidatus Caccalectryoclostridium excrementigallinarum</name>
    <dbReference type="NCBI Taxonomy" id="2840710"/>
    <lineage>
        <taxon>Bacteria</taxon>
        <taxon>Bacillati</taxon>
        <taxon>Bacillota</taxon>
        <taxon>Clostridia</taxon>
        <taxon>Christensenellales</taxon>
        <taxon>Christensenellaceae</taxon>
        <taxon>Christensenellaceae incertae sedis</taxon>
        <taxon>Candidatus Caccalectryoclostridium</taxon>
    </lineage>
</organism>
<keyword evidence="1" id="KW-0732">Signal</keyword>
<evidence type="ECO:0000256" key="1">
    <source>
        <dbReference type="SAM" id="SignalP"/>
    </source>
</evidence>
<accession>A0A9D1SK61</accession>
<gene>
    <name evidence="2" type="ORF">IAB07_04000</name>
</gene>
<feature type="chain" id="PRO_5039644672" evidence="1">
    <location>
        <begin position="22"/>
        <end position="59"/>
    </location>
</feature>
<dbReference type="EMBL" id="DVNJ01000020">
    <property type="protein sequence ID" value="HIU62915.1"/>
    <property type="molecule type" value="Genomic_DNA"/>
</dbReference>
<name>A0A9D1SK61_9FIRM</name>
<feature type="signal peptide" evidence="1">
    <location>
        <begin position="1"/>
        <end position="21"/>
    </location>
</feature>
<reference evidence="2" key="2">
    <citation type="journal article" date="2021" name="PeerJ">
        <title>Extensive microbial diversity within the chicken gut microbiome revealed by metagenomics and culture.</title>
        <authorList>
            <person name="Gilroy R."/>
            <person name="Ravi A."/>
            <person name="Getino M."/>
            <person name="Pursley I."/>
            <person name="Horton D.L."/>
            <person name="Alikhan N.F."/>
            <person name="Baker D."/>
            <person name="Gharbi K."/>
            <person name="Hall N."/>
            <person name="Watson M."/>
            <person name="Adriaenssens E.M."/>
            <person name="Foster-Nyarko E."/>
            <person name="Jarju S."/>
            <person name="Secka A."/>
            <person name="Antonio M."/>
            <person name="Oren A."/>
            <person name="Chaudhuri R.R."/>
            <person name="La Ragione R."/>
            <person name="Hildebrand F."/>
            <person name="Pallen M.J."/>
        </authorList>
    </citation>
    <scope>NUCLEOTIDE SEQUENCE</scope>
    <source>
        <strain evidence="2">9366</strain>
    </source>
</reference>
<comment type="caution">
    <text evidence="2">The sequence shown here is derived from an EMBL/GenBank/DDBJ whole genome shotgun (WGS) entry which is preliminary data.</text>
</comment>
<reference evidence="2" key="1">
    <citation type="submission" date="2020-10" db="EMBL/GenBank/DDBJ databases">
        <authorList>
            <person name="Gilroy R."/>
        </authorList>
    </citation>
    <scope>NUCLEOTIDE SEQUENCE</scope>
    <source>
        <strain evidence="2">9366</strain>
    </source>
</reference>
<sequence length="59" mass="6198">MNNSLYAILLLMALGTGTCTGENCPPPNSCDPLSLALCCMMFSSCVGSRFTPLSFTCAQ</sequence>
<dbReference type="AlphaFoldDB" id="A0A9D1SK61"/>
<dbReference type="Proteomes" id="UP000824145">
    <property type="component" value="Unassembled WGS sequence"/>
</dbReference>
<protein>
    <submittedName>
        <fullName evidence="2">Uncharacterized protein</fullName>
    </submittedName>
</protein>
<evidence type="ECO:0000313" key="3">
    <source>
        <dbReference type="Proteomes" id="UP000824145"/>
    </source>
</evidence>
<evidence type="ECO:0000313" key="2">
    <source>
        <dbReference type="EMBL" id="HIU62915.1"/>
    </source>
</evidence>
<proteinExistence type="predicted"/>